<feature type="transmembrane region" description="Helical" evidence="6">
    <location>
        <begin position="291"/>
        <end position="310"/>
    </location>
</feature>
<evidence type="ECO:0000256" key="6">
    <source>
        <dbReference type="SAM" id="Phobius"/>
    </source>
</evidence>
<feature type="transmembrane region" description="Helical" evidence="6">
    <location>
        <begin position="60"/>
        <end position="83"/>
    </location>
</feature>
<evidence type="ECO:0000256" key="1">
    <source>
        <dbReference type="ARBA" id="ARBA00004141"/>
    </source>
</evidence>
<feature type="compositionally biased region" description="Basic and acidic residues" evidence="5">
    <location>
        <begin position="1"/>
        <end position="19"/>
    </location>
</feature>
<keyword evidence="2 6" id="KW-0812">Transmembrane</keyword>
<feature type="transmembrane region" description="Helical" evidence="6">
    <location>
        <begin position="465"/>
        <end position="488"/>
    </location>
</feature>
<feature type="region of interest" description="Disordered" evidence="5">
    <location>
        <begin position="1"/>
        <end position="20"/>
    </location>
</feature>
<gene>
    <name evidence="8" type="ORF">DM02DRAFT_528395</name>
</gene>
<sequence length="501" mass="54588">MKIDTAAEQPKDLKADLEKGPASNSVTVVVNDDQDGLAAWNGTDDPSHPQNWARRRKWKAISVVSAFTFLSPIASSIIAPSLPDIQRDLHIESKGAVSLCLTIFVLGFAFGPLVLAPLSELYGRSIILQTTNVFFIAFNTACGFSGTAAQMMTFRLLGGIGGSASLALGPAVVADLFSADERGLATAIYSFIPILGPAIGPICGGFIAQYSTWRWGFWATSILSVPVFVAGVLFLEETYAPVLLERKRKALSKSEADPSRQDCYNKPRRSFLEEIQDAMVRPLRLLGTQPIIIVMGLYQAYLYGLMYIVLTTFPVMWQERYRQSVSVGGLNYISLGLGYCCGIQLSGHLQDYLYRILKKRHDGVGQPEFRILLLMPVSILILPAGFMLYGWSAEKTTHWIVPNIGAFIFAAGIMMGFNSLMPYILDSYPTYAASASAATVVLRCVAGFVLPLGAGDLYSRLGWGWGNTLLGALAFGPGTMATMALFFWGPKLRARSTFACQ</sequence>
<dbReference type="STRING" id="97972.A0A2V1DP78"/>
<dbReference type="GO" id="GO:0016020">
    <property type="term" value="C:membrane"/>
    <property type="evidence" value="ECO:0007669"/>
    <property type="project" value="UniProtKB-SubCell"/>
</dbReference>
<dbReference type="PRINTS" id="PR01036">
    <property type="entry name" value="TCRTETB"/>
</dbReference>
<reference evidence="8 9" key="1">
    <citation type="journal article" date="2018" name="Sci. Rep.">
        <title>Comparative genomics provides insights into the lifestyle and reveals functional heterogeneity of dark septate endophytic fungi.</title>
        <authorList>
            <person name="Knapp D.G."/>
            <person name="Nemeth J.B."/>
            <person name="Barry K."/>
            <person name="Hainaut M."/>
            <person name="Henrissat B."/>
            <person name="Johnson J."/>
            <person name="Kuo A."/>
            <person name="Lim J.H.P."/>
            <person name="Lipzen A."/>
            <person name="Nolan M."/>
            <person name="Ohm R.A."/>
            <person name="Tamas L."/>
            <person name="Grigoriev I.V."/>
            <person name="Spatafora J.W."/>
            <person name="Nagy L.G."/>
            <person name="Kovacs G.M."/>
        </authorList>
    </citation>
    <scope>NUCLEOTIDE SEQUENCE [LARGE SCALE GENOMIC DNA]</scope>
    <source>
        <strain evidence="8 9">DSE2036</strain>
    </source>
</reference>
<dbReference type="InterPro" id="IPR020846">
    <property type="entry name" value="MFS_dom"/>
</dbReference>
<protein>
    <submittedName>
        <fullName evidence="8">MFS transporter</fullName>
    </submittedName>
</protein>
<organism evidence="8 9">
    <name type="scientific">Periconia macrospinosa</name>
    <dbReference type="NCBI Taxonomy" id="97972"/>
    <lineage>
        <taxon>Eukaryota</taxon>
        <taxon>Fungi</taxon>
        <taxon>Dikarya</taxon>
        <taxon>Ascomycota</taxon>
        <taxon>Pezizomycotina</taxon>
        <taxon>Dothideomycetes</taxon>
        <taxon>Pleosporomycetidae</taxon>
        <taxon>Pleosporales</taxon>
        <taxon>Massarineae</taxon>
        <taxon>Periconiaceae</taxon>
        <taxon>Periconia</taxon>
    </lineage>
</organism>
<feature type="domain" description="Major facilitator superfamily (MFS) profile" evidence="7">
    <location>
        <begin position="60"/>
        <end position="493"/>
    </location>
</feature>
<dbReference type="AlphaFoldDB" id="A0A2V1DP78"/>
<feature type="transmembrane region" description="Helical" evidence="6">
    <location>
        <begin position="432"/>
        <end position="453"/>
    </location>
</feature>
<dbReference type="GO" id="GO:0022857">
    <property type="term" value="F:transmembrane transporter activity"/>
    <property type="evidence" value="ECO:0007669"/>
    <property type="project" value="InterPro"/>
</dbReference>
<feature type="transmembrane region" description="Helical" evidence="6">
    <location>
        <begin position="215"/>
        <end position="235"/>
    </location>
</feature>
<dbReference type="PANTHER" id="PTHR23502:SF60">
    <property type="entry name" value="MAJOR FACILITATOR SUPERFAMILY (MFS) PROFILE DOMAIN-CONTAINING PROTEIN-RELATED"/>
    <property type="match status" value="1"/>
</dbReference>
<dbReference type="FunFam" id="1.20.1250.20:FF:000011">
    <property type="entry name" value="MFS multidrug transporter, putative"/>
    <property type="match status" value="1"/>
</dbReference>
<feature type="transmembrane region" description="Helical" evidence="6">
    <location>
        <begin position="186"/>
        <end position="209"/>
    </location>
</feature>
<evidence type="ECO:0000259" key="7">
    <source>
        <dbReference type="PROSITE" id="PS50850"/>
    </source>
</evidence>
<dbReference type="Proteomes" id="UP000244855">
    <property type="component" value="Unassembled WGS sequence"/>
</dbReference>
<dbReference type="OrthoDB" id="6770063at2759"/>
<accession>A0A2V1DP78</accession>
<evidence type="ECO:0000256" key="4">
    <source>
        <dbReference type="ARBA" id="ARBA00023136"/>
    </source>
</evidence>
<evidence type="ECO:0000256" key="3">
    <source>
        <dbReference type="ARBA" id="ARBA00022989"/>
    </source>
</evidence>
<dbReference type="InterPro" id="IPR011701">
    <property type="entry name" value="MFS"/>
</dbReference>
<proteinExistence type="predicted"/>
<feature type="transmembrane region" description="Helical" evidence="6">
    <location>
        <begin position="127"/>
        <end position="148"/>
    </location>
</feature>
<name>A0A2V1DP78_9PLEO</name>
<feature type="transmembrane region" description="Helical" evidence="6">
    <location>
        <begin position="95"/>
        <end position="115"/>
    </location>
</feature>
<feature type="transmembrane region" description="Helical" evidence="6">
    <location>
        <begin position="371"/>
        <end position="392"/>
    </location>
</feature>
<evidence type="ECO:0000313" key="8">
    <source>
        <dbReference type="EMBL" id="PVH99765.1"/>
    </source>
</evidence>
<dbReference type="PANTHER" id="PTHR23502">
    <property type="entry name" value="MAJOR FACILITATOR SUPERFAMILY"/>
    <property type="match status" value="1"/>
</dbReference>
<dbReference type="Gene3D" id="1.20.1250.20">
    <property type="entry name" value="MFS general substrate transporter like domains"/>
    <property type="match status" value="1"/>
</dbReference>
<feature type="transmembrane region" description="Helical" evidence="6">
    <location>
        <begin position="330"/>
        <end position="350"/>
    </location>
</feature>
<dbReference type="EMBL" id="KZ805385">
    <property type="protein sequence ID" value="PVH99765.1"/>
    <property type="molecule type" value="Genomic_DNA"/>
</dbReference>
<evidence type="ECO:0000256" key="5">
    <source>
        <dbReference type="SAM" id="MobiDB-lite"/>
    </source>
</evidence>
<comment type="subcellular location">
    <subcellularLocation>
        <location evidence="1">Membrane</location>
        <topology evidence="1">Multi-pass membrane protein</topology>
    </subcellularLocation>
</comment>
<keyword evidence="4 6" id="KW-0472">Membrane</keyword>
<dbReference type="Pfam" id="PF07690">
    <property type="entry name" value="MFS_1"/>
    <property type="match status" value="1"/>
</dbReference>
<evidence type="ECO:0000313" key="9">
    <source>
        <dbReference type="Proteomes" id="UP000244855"/>
    </source>
</evidence>
<feature type="transmembrane region" description="Helical" evidence="6">
    <location>
        <begin position="404"/>
        <end position="425"/>
    </location>
</feature>
<evidence type="ECO:0000256" key="2">
    <source>
        <dbReference type="ARBA" id="ARBA00022692"/>
    </source>
</evidence>
<dbReference type="PROSITE" id="PS50850">
    <property type="entry name" value="MFS"/>
    <property type="match status" value="1"/>
</dbReference>
<dbReference type="SUPFAM" id="SSF103473">
    <property type="entry name" value="MFS general substrate transporter"/>
    <property type="match status" value="1"/>
</dbReference>
<dbReference type="CDD" id="cd17323">
    <property type="entry name" value="MFS_Tpo1_MDR_like"/>
    <property type="match status" value="1"/>
</dbReference>
<keyword evidence="9" id="KW-1185">Reference proteome</keyword>
<keyword evidence="3 6" id="KW-1133">Transmembrane helix</keyword>
<dbReference type="InterPro" id="IPR036259">
    <property type="entry name" value="MFS_trans_sf"/>
</dbReference>